<dbReference type="GO" id="GO:0006310">
    <property type="term" value="P:DNA recombination"/>
    <property type="evidence" value="ECO:0007669"/>
    <property type="project" value="UniProtKB-KW"/>
</dbReference>
<evidence type="ECO:0000259" key="6">
    <source>
        <dbReference type="Pfam" id="PF07282"/>
    </source>
</evidence>
<evidence type="ECO:0000313" key="7">
    <source>
        <dbReference type="EMBL" id="ALS22138.1"/>
    </source>
</evidence>
<dbReference type="GO" id="GO:0003677">
    <property type="term" value="F:DNA binding"/>
    <property type="evidence" value="ECO:0007669"/>
    <property type="project" value="UniProtKB-KW"/>
</dbReference>
<name>A0A0U2W9U5_9BACL</name>
<dbReference type="EMBL" id="CP013652">
    <property type="protein sequence ID" value="ALS22138.1"/>
    <property type="molecule type" value="Genomic_DNA"/>
</dbReference>
<dbReference type="NCBIfam" id="TIGR01766">
    <property type="entry name" value="IS200/IS605 family accessory protein TnpB-like domain"/>
    <property type="match status" value="1"/>
</dbReference>
<dbReference type="AlphaFoldDB" id="A0A0U2W9U5"/>
<sequence length="414" mass="48537">MKLSFKFKQKLSQQQINIIEELSFHTTKIYNTANYICRETEYKSYTKLEKELKSNWHNEYLHSHNYQQCLKILEQNWKSYFASIKDYKKNSSKYKGMPQPPKYKNNKDKKNEVIFTNLAIRYQDGLLKLSLSKKIKEKFQVQSLNFAIESSKIPVNFSEIQQIKIKWDISDKEWYLIIIYNQQEANITENFKNIMAVDLGLDNIATLTFMDNKECIIVDGKEAKSKNSYYNKEIARLTSVAMKQQGDSNFFKRTKKIVKLQKKRNNYMNDFVHKVSKKIVDYAIWNECKTIVVGDISGIKQNNGTKTFVQIPIQKIVDKLKYKAELLGIEVVLQEESYTSGCSALDMEEINKQNYDKTRRIQRGLFQSKSGILINADMNGSLNILRKYTKCTPRAIENVRDNGFLNNPVRIRVV</sequence>
<dbReference type="KEGG" id="pnp:IJ22_17640"/>
<dbReference type="OrthoDB" id="442799at2"/>
<gene>
    <name evidence="7" type="ORF">IJ22_17640</name>
</gene>
<feature type="domain" description="Cas12f1-like TNB" evidence="6">
    <location>
        <begin position="315"/>
        <end position="384"/>
    </location>
</feature>
<dbReference type="GO" id="GO:0032196">
    <property type="term" value="P:transposition"/>
    <property type="evidence" value="ECO:0007669"/>
    <property type="project" value="UniProtKB-KW"/>
</dbReference>
<accession>A0A0U2W9U5</accession>
<keyword evidence="4" id="KW-0233">DNA recombination</keyword>
<dbReference type="Pfam" id="PF01385">
    <property type="entry name" value="OrfB_IS605"/>
    <property type="match status" value="1"/>
</dbReference>
<dbReference type="InterPro" id="IPR001959">
    <property type="entry name" value="Transposase"/>
</dbReference>
<comment type="similarity">
    <text evidence="1">In the C-terminal section; belongs to the transposase 35 family.</text>
</comment>
<evidence type="ECO:0000256" key="1">
    <source>
        <dbReference type="ARBA" id="ARBA00008761"/>
    </source>
</evidence>
<dbReference type="RefSeq" id="WP_062408459.1">
    <property type="nucleotide sequence ID" value="NZ_CP013652.1"/>
</dbReference>
<dbReference type="STRING" id="162209.IJ22_17640"/>
<evidence type="ECO:0000256" key="4">
    <source>
        <dbReference type="ARBA" id="ARBA00023172"/>
    </source>
</evidence>
<reference evidence="8" key="1">
    <citation type="submission" date="2015-12" db="EMBL/GenBank/DDBJ databases">
        <title>Complete genome sequences of two moderately thermophilic Paenibacillus species.</title>
        <authorList>
            <person name="Butler R.III."/>
            <person name="Wang J."/>
            <person name="Stark B.C."/>
            <person name="Pombert J.-F."/>
        </authorList>
    </citation>
    <scope>NUCLEOTIDE SEQUENCE [LARGE SCALE GENOMIC DNA]</scope>
    <source>
        <strain evidence="8">32O-Y</strain>
    </source>
</reference>
<dbReference type="NCBIfam" id="NF040570">
    <property type="entry name" value="guided_TnpB"/>
    <property type="match status" value="1"/>
</dbReference>
<evidence type="ECO:0000256" key="3">
    <source>
        <dbReference type="ARBA" id="ARBA00023125"/>
    </source>
</evidence>
<keyword evidence="8" id="KW-1185">Reference proteome</keyword>
<evidence type="ECO:0000256" key="2">
    <source>
        <dbReference type="ARBA" id="ARBA00022578"/>
    </source>
</evidence>
<organism evidence="7 8">
    <name type="scientific">Paenibacillus naphthalenovorans</name>
    <dbReference type="NCBI Taxonomy" id="162209"/>
    <lineage>
        <taxon>Bacteria</taxon>
        <taxon>Bacillati</taxon>
        <taxon>Bacillota</taxon>
        <taxon>Bacilli</taxon>
        <taxon>Bacillales</taxon>
        <taxon>Paenibacillaceae</taxon>
        <taxon>Paenibacillus</taxon>
    </lineage>
</organism>
<reference evidence="7 8" key="2">
    <citation type="journal article" date="2016" name="Genome Announc.">
        <title>Complete Genome Sequences of Two Interactive Moderate Thermophiles, Paenibacillus napthalenovorans 32O-Y and Paenibacillus sp. 32O-W.</title>
        <authorList>
            <person name="Butler R.R.III."/>
            <person name="Wang J."/>
            <person name="Stark B.C."/>
            <person name="Pombert J.F."/>
        </authorList>
    </citation>
    <scope>NUCLEOTIDE SEQUENCE [LARGE SCALE GENOMIC DNA]</scope>
    <source>
        <strain evidence="7 8">32O-Y</strain>
    </source>
</reference>
<protein>
    <submittedName>
        <fullName evidence="7">Putative transposase</fullName>
    </submittedName>
</protein>
<dbReference type="InterPro" id="IPR010095">
    <property type="entry name" value="Cas12f1-like_TNB"/>
</dbReference>
<dbReference type="PATRIC" id="fig|162209.4.peg.1868"/>
<feature type="domain" description="Probable transposase IS891/IS1136/IS1341" evidence="5">
    <location>
        <begin position="181"/>
        <end position="298"/>
    </location>
</feature>
<evidence type="ECO:0000313" key="8">
    <source>
        <dbReference type="Proteomes" id="UP000061660"/>
    </source>
</evidence>
<keyword evidence="2" id="KW-0815">Transposition</keyword>
<dbReference type="Pfam" id="PF07282">
    <property type="entry name" value="Cas12f1-like_TNB"/>
    <property type="match status" value="1"/>
</dbReference>
<proteinExistence type="inferred from homology"/>
<evidence type="ECO:0000259" key="5">
    <source>
        <dbReference type="Pfam" id="PF01385"/>
    </source>
</evidence>
<keyword evidence="3" id="KW-0238">DNA-binding</keyword>
<dbReference type="Proteomes" id="UP000061660">
    <property type="component" value="Chromosome"/>
</dbReference>